<feature type="domain" description="Integrase catalytic" evidence="13">
    <location>
        <begin position="492"/>
        <end position="615"/>
    </location>
</feature>
<dbReference type="Pfam" id="PF00665">
    <property type="entry name" value="rve"/>
    <property type="match status" value="1"/>
</dbReference>
<evidence type="ECO:0000256" key="2">
    <source>
        <dbReference type="ARBA" id="ARBA00022679"/>
    </source>
</evidence>
<dbReference type="InterPro" id="IPR043128">
    <property type="entry name" value="Rev_trsase/Diguanyl_cyclase"/>
</dbReference>
<dbReference type="EMBL" id="BKCJ010001725">
    <property type="protein sequence ID" value="GEU43555.1"/>
    <property type="molecule type" value="Genomic_DNA"/>
</dbReference>
<keyword evidence="10" id="KW-0175">Coiled coil</keyword>
<evidence type="ECO:0000259" key="13">
    <source>
        <dbReference type="PROSITE" id="PS50994"/>
    </source>
</evidence>
<name>A0A6L2K647_TANCI</name>
<feature type="domain" description="CCHC-type" evidence="12">
    <location>
        <begin position="312"/>
        <end position="327"/>
    </location>
</feature>
<dbReference type="Pfam" id="PF14223">
    <property type="entry name" value="Retrotran_gag_2"/>
    <property type="match status" value="1"/>
</dbReference>
<evidence type="ECO:0000256" key="5">
    <source>
        <dbReference type="ARBA" id="ARBA00022750"/>
    </source>
</evidence>
<keyword evidence="8" id="KW-0511">Multifunctional enzyme</keyword>
<sequence length="2546" mass="286838">MDSLSPQVVSAAKLPILNPYEFDLWKMRLEQYFLMTDYSLWEVILNRDSPIPTRVVEGVVQPVGHTSAEQKLARRNELKAHGTLLMALPDKHQLKFNSHKDAKTLMEAIENSKSLDQIHDRLQKLVSQLDIHGVSLSQEDVNLKFLYSLPSEWKTHTLIWRNKADLVEQSLDDLFNSLKIYETEVKHSSSTGKITQNLAFVSSSNTDSTTDSVSVAASVFAVCAKPPVSSLHNVDSLNNAVIYSFFANQSTIPQLDNEDLKQIDVDDLEEMDLRWQMAMLTMRARRFLQKTGRNLGDNRPTSMCFDMSKVECYNCHKKGHFARECRSPKDSKRNGSYDWSYQAEEEPANYALMAFSSSSSSSDIETNEKHGLGYFSSKSDYESCSPSSLSDRSQPSGGYHAVPSPITGTFMPPKPTLFFHTAPIAVETDHSTFTVQLSSSKPAQDLGNNKHNASLTHKIPPKHMVPAAVLTQSKPVSITAIRPVSAAVPKIMVTRPRLAHPIVTKSKSPIRRHITRSPSPKTSNLPPRVTAAQALMVFFLATKDGTSPILKTFITGLENQLSLKVKMIRSDNGTEFKNSDLNQFYGMKGIKREFSVPRTPQQNGIAERKNKTLIEAARTMLNRVLVTKPHNKTPYELLHGRTPSIGFMRPFGCPVTILITLDSLGKFKRKVDEGFLVGYSINNAAFDEKEHDAKKPESKVNVSPSNSAQSRKQDDKTKKEAKGKSPVESFTGNKDLSAEFEDCSDNSSNEVTAAGIIVPTVGKNSSNSTNPFSAAGPSNTTASPTHGKSSFKDASQLPVDHDMPELKDITYSDDDNNEELLQFKMQKVWVLVDLPHGKRAIGTKWVYRNKKDERGIVIRNKARLVAQGHTQEEGIDYKEVFAPVARIEAIRLFLAYASLMGFMVYQMDVKSAFLYGTIEEEVYVCQPLRFEDPDHPDKDYKVVKALFGLHQASRAWYETLANYLLENSFQGGKIDQILFIKKLKGDILLVKQKKDGIFISQDKYVAEILRKFRLTEEKSASTPIDTEKPLLKDPDGEDVDVHIYWSMIGSLMYLTSSRSDIMFAVCACARFQVTPKASHLYAVKRIFIYLKGKPHLGLWYPKDSPFDLVAYSDSDYASASLDRKSTTGGCQFLGCRLISWQCKNVVSIKLDTTSNSSDSPLLRVNTPRVTAGDAAQGDDTAAHGKVPTISQEPSIPSPTPPTLPPQPPQDLPSTSQGRIIDEMDKDDVVALMDDKEEDKKDEETKEDELAEVHKVVDVVTTAKLITEVVTAASAILSTAEPQVPAATITAAPVKVAVAPSKRKKGVVIMDLEEESTTSSIIPAETKSKDKGKGILVEEPKPLKKKQHVKMDEEYARKLHAKLKKDIDWDVAIDHVKLKAKEDTAVQRYQAMKRKPQTEAQARKNMMMYLKNVAGFILDYFKGISYDDIRPIFEAKFNSNVDFLLKKKEQMEDEESRALQRINETLAERAAKRRKLDKEVEDLKRHLEIVPDEDDDVYTEATPLARKVPVVDYEIIEINNKPYYKIIRADGTHQLYISFLTLLKNFDREDLEALWILVKESFGVDAAMDLEEKHSKCLMLLDFKDSPDDEEDTRSSHEYLNDLEEEYQAKSLLTKSKRFFKNGNGYHQKGKTKAKPDKTKHKVEIVEKSKVNQSQQKVNPVKVKIKNGDEPPLAKPRTYILREPIKVVIPTSLKANDDIPKNMQTNMTSLRNSNLELKNMFGLFMKMNTASSSGSGTLPSNTITNLKEDLKGITTRSGTAYQEPTIPTTFSSLPKVVEHALILMPKFGPTIKSLLTNKGKLFELVRTPLNEHCSTVLLKKLPEKLGDPGKFLIPCDFLGMDECLDLADVAVNINLMSLSVWNKLSLPELTPTLMTLELVDRSISRPIGVAEDVFVKVGKFHFPADFVVVDFDADPRVLLILRRYSANYNDMTANRIDVIDMACEEYSQEVLGFSDVIASGNPTLYYDPIVSTSSLTLTPFRDSDFLLEEVDAFLALEDDPTSWEVDHSYYDTEGDILLLKAFLNDDPSLPPPDQGMYLPHVRKELKIYEAKNDKSSIEEPPEVELKDLPPHLEYAFLESDDKLPVIIAKDLSVEEKAALIKVLKSHKQAISWKLSKIKGIDPEFCTHKILIEDDFEPVVQHQRRVNPRIHDVIKKEVLKLLDARLIYPISDSHWVSLVHCVSEKDSFTVVENEEIELIPTRLVTGWHEKSHFMVKDGIILGHKISKNGIELDKAKVDDFSKIARQMTRLLEKDTPFLFSNECIEAFRTLKKKLTEAPILVALDWDMPFELMCDASDFAIDVKHYFWDDIFLFNICVDQVIRRCVHDQEAIDILKACHNRPTGGHHGPNYTAKKVFDSGFYWPTIYRNAHDLVKSCDAGQRQGKILQRDEMPQNSIQVCEIFDVWGIDFMGPFPSSQGNMYILVAVDYLLKWFEGKVLATNDPRGVCKFLKSLFARFGTPHAIISNRGTHFCNDQLAKVMLKYGVTHRLATAYHPQTSGQVEVSNRGLKRILERTVGETRASWSVTLDDALWAFHTDFKTPTGVLRIS</sequence>
<keyword evidence="1" id="KW-0645">Protease</keyword>
<evidence type="ECO:0000256" key="8">
    <source>
        <dbReference type="ARBA" id="ARBA00023268"/>
    </source>
</evidence>
<protein>
    <submittedName>
        <fullName evidence="14">Retrovirus-related Pol polyprotein from transposon TNT 1-94</fullName>
    </submittedName>
</protein>
<evidence type="ECO:0000256" key="6">
    <source>
        <dbReference type="ARBA" id="ARBA00022759"/>
    </source>
</evidence>
<dbReference type="InterPro" id="IPR050951">
    <property type="entry name" value="Retrovirus_Pol_polyprotein"/>
</dbReference>
<dbReference type="Pfam" id="PF07727">
    <property type="entry name" value="RVT_2"/>
    <property type="match status" value="1"/>
</dbReference>
<evidence type="ECO:0000256" key="11">
    <source>
        <dbReference type="SAM" id="MobiDB-lite"/>
    </source>
</evidence>
<dbReference type="Gene3D" id="3.10.10.10">
    <property type="entry name" value="HIV Type 1 Reverse Transcriptase, subunit A, domain 1"/>
    <property type="match status" value="1"/>
</dbReference>
<proteinExistence type="predicted"/>
<feature type="compositionally biased region" description="Basic and acidic residues" evidence="11">
    <location>
        <begin position="711"/>
        <end position="725"/>
    </location>
</feature>
<dbReference type="InterPro" id="IPR041588">
    <property type="entry name" value="Integrase_H2C2"/>
</dbReference>
<keyword evidence="4" id="KW-0540">Nuclease</keyword>
<keyword evidence="5" id="KW-0064">Aspartyl protease</keyword>
<dbReference type="GO" id="GO:0004190">
    <property type="term" value="F:aspartic-type endopeptidase activity"/>
    <property type="evidence" value="ECO:0007669"/>
    <property type="project" value="UniProtKB-KW"/>
</dbReference>
<dbReference type="InterPro" id="IPR001584">
    <property type="entry name" value="Integrase_cat-core"/>
</dbReference>
<evidence type="ECO:0000256" key="10">
    <source>
        <dbReference type="SAM" id="Coils"/>
    </source>
</evidence>
<comment type="caution">
    <text evidence="14">The sequence shown here is derived from an EMBL/GenBank/DDBJ whole genome shotgun (WGS) entry which is preliminary data.</text>
</comment>
<dbReference type="GO" id="GO:0004519">
    <property type="term" value="F:endonuclease activity"/>
    <property type="evidence" value="ECO:0007669"/>
    <property type="project" value="UniProtKB-KW"/>
</dbReference>
<dbReference type="SUPFAM" id="SSF56672">
    <property type="entry name" value="DNA/RNA polymerases"/>
    <property type="match status" value="2"/>
</dbReference>
<dbReference type="InterPro" id="IPR012337">
    <property type="entry name" value="RNaseH-like_sf"/>
</dbReference>
<dbReference type="InterPro" id="IPR041577">
    <property type="entry name" value="RT_RNaseH_2"/>
</dbReference>
<dbReference type="PANTHER" id="PTHR37984:SF5">
    <property type="entry name" value="PROTEIN NYNRIN-LIKE"/>
    <property type="match status" value="1"/>
</dbReference>
<dbReference type="GO" id="GO:0006508">
    <property type="term" value="P:proteolysis"/>
    <property type="evidence" value="ECO:0007669"/>
    <property type="project" value="UniProtKB-KW"/>
</dbReference>
<feature type="region of interest" description="Disordered" evidence="11">
    <location>
        <begin position="690"/>
        <end position="733"/>
    </location>
</feature>
<dbReference type="GO" id="GO:0008270">
    <property type="term" value="F:zinc ion binding"/>
    <property type="evidence" value="ECO:0007669"/>
    <property type="project" value="UniProtKB-KW"/>
</dbReference>
<keyword evidence="3" id="KW-0548">Nucleotidyltransferase</keyword>
<dbReference type="InterPro" id="IPR013103">
    <property type="entry name" value="RVT_2"/>
</dbReference>
<evidence type="ECO:0000256" key="4">
    <source>
        <dbReference type="ARBA" id="ARBA00022722"/>
    </source>
</evidence>
<feature type="compositionally biased region" description="Low complexity" evidence="11">
    <location>
        <begin position="1170"/>
        <end position="1179"/>
    </location>
</feature>
<dbReference type="Gene3D" id="4.10.60.10">
    <property type="entry name" value="Zinc finger, CCHC-type"/>
    <property type="match status" value="1"/>
</dbReference>
<dbReference type="PANTHER" id="PTHR37984">
    <property type="entry name" value="PROTEIN CBG26694"/>
    <property type="match status" value="1"/>
</dbReference>
<evidence type="ECO:0000256" key="3">
    <source>
        <dbReference type="ARBA" id="ARBA00022695"/>
    </source>
</evidence>
<dbReference type="InterPro" id="IPR021109">
    <property type="entry name" value="Peptidase_aspartic_dom_sf"/>
</dbReference>
<keyword evidence="2" id="KW-0808">Transferase</keyword>
<keyword evidence="9" id="KW-0862">Zinc</keyword>
<dbReference type="GO" id="GO:0015074">
    <property type="term" value="P:DNA integration"/>
    <property type="evidence" value="ECO:0007669"/>
    <property type="project" value="InterPro"/>
</dbReference>
<dbReference type="InterPro" id="IPR036875">
    <property type="entry name" value="Znf_CCHC_sf"/>
</dbReference>
<dbReference type="Gene3D" id="1.10.340.70">
    <property type="match status" value="1"/>
</dbReference>
<feature type="coiled-coil region" evidence="10">
    <location>
        <begin position="1433"/>
        <end position="1485"/>
    </location>
</feature>
<evidence type="ECO:0000313" key="14">
    <source>
        <dbReference type="EMBL" id="GEU43555.1"/>
    </source>
</evidence>
<dbReference type="Pfam" id="PF17919">
    <property type="entry name" value="RT_RNaseH_2"/>
    <property type="match status" value="1"/>
</dbReference>
<feature type="domain" description="Integrase catalytic" evidence="13">
    <location>
        <begin position="2386"/>
        <end position="2546"/>
    </location>
</feature>
<evidence type="ECO:0000256" key="1">
    <source>
        <dbReference type="ARBA" id="ARBA00022670"/>
    </source>
</evidence>
<keyword evidence="6" id="KW-0255">Endonuclease</keyword>
<dbReference type="Gene3D" id="2.40.70.10">
    <property type="entry name" value="Acid Proteases"/>
    <property type="match status" value="1"/>
</dbReference>
<accession>A0A6L2K647</accession>
<feature type="compositionally biased region" description="Polar residues" evidence="11">
    <location>
        <begin position="762"/>
        <end position="788"/>
    </location>
</feature>
<reference evidence="14" key="1">
    <citation type="journal article" date="2019" name="Sci. Rep.">
        <title>Draft genome of Tanacetum cinerariifolium, the natural source of mosquito coil.</title>
        <authorList>
            <person name="Yamashiro T."/>
            <person name="Shiraishi A."/>
            <person name="Satake H."/>
            <person name="Nakayama K."/>
        </authorList>
    </citation>
    <scope>NUCLEOTIDE SEQUENCE</scope>
</reference>
<dbReference type="Gene3D" id="3.30.420.10">
    <property type="entry name" value="Ribonuclease H-like superfamily/Ribonuclease H"/>
    <property type="match status" value="2"/>
</dbReference>
<feature type="region of interest" description="Disordered" evidence="11">
    <location>
        <begin position="1155"/>
        <end position="1222"/>
    </location>
</feature>
<dbReference type="Gene3D" id="3.30.70.270">
    <property type="match status" value="1"/>
</dbReference>
<dbReference type="SUPFAM" id="SSF57756">
    <property type="entry name" value="Retrovirus zinc finger-like domains"/>
    <property type="match status" value="1"/>
</dbReference>
<dbReference type="InterPro" id="IPR001878">
    <property type="entry name" value="Znf_CCHC"/>
</dbReference>
<dbReference type="GO" id="GO:0016779">
    <property type="term" value="F:nucleotidyltransferase activity"/>
    <property type="evidence" value="ECO:0007669"/>
    <property type="project" value="UniProtKB-KW"/>
</dbReference>
<dbReference type="InterPro" id="IPR036397">
    <property type="entry name" value="RNaseH_sf"/>
</dbReference>
<dbReference type="PROSITE" id="PS50158">
    <property type="entry name" value="ZF_CCHC"/>
    <property type="match status" value="1"/>
</dbReference>
<evidence type="ECO:0000259" key="12">
    <source>
        <dbReference type="PROSITE" id="PS50158"/>
    </source>
</evidence>
<evidence type="ECO:0000256" key="9">
    <source>
        <dbReference type="PROSITE-ProRule" id="PRU00047"/>
    </source>
</evidence>
<keyword evidence="7" id="KW-0238">DNA-binding</keyword>
<organism evidence="14">
    <name type="scientific">Tanacetum cinerariifolium</name>
    <name type="common">Dalmatian daisy</name>
    <name type="synonym">Chrysanthemum cinerariifolium</name>
    <dbReference type="NCBI Taxonomy" id="118510"/>
    <lineage>
        <taxon>Eukaryota</taxon>
        <taxon>Viridiplantae</taxon>
        <taxon>Streptophyta</taxon>
        <taxon>Embryophyta</taxon>
        <taxon>Tracheophyta</taxon>
        <taxon>Spermatophyta</taxon>
        <taxon>Magnoliopsida</taxon>
        <taxon>eudicotyledons</taxon>
        <taxon>Gunneridae</taxon>
        <taxon>Pentapetalae</taxon>
        <taxon>asterids</taxon>
        <taxon>campanulids</taxon>
        <taxon>Asterales</taxon>
        <taxon>Asteraceae</taxon>
        <taxon>Asteroideae</taxon>
        <taxon>Anthemideae</taxon>
        <taxon>Anthemidinae</taxon>
        <taxon>Tanacetum</taxon>
    </lineage>
</organism>
<dbReference type="SUPFAM" id="SSF53098">
    <property type="entry name" value="Ribonuclease H-like"/>
    <property type="match status" value="2"/>
</dbReference>
<dbReference type="CDD" id="cd00303">
    <property type="entry name" value="retropepsin_like"/>
    <property type="match status" value="1"/>
</dbReference>
<dbReference type="InterPro" id="IPR043502">
    <property type="entry name" value="DNA/RNA_pol_sf"/>
</dbReference>
<feature type="compositionally biased region" description="Pro residues" evidence="11">
    <location>
        <begin position="1195"/>
        <end position="1210"/>
    </location>
</feature>
<dbReference type="SMART" id="SM00343">
    <property type="entry name" value="ZnF_C2HC"/>
    <property type="match status" value="1"/>
</dbReference>
<evidence type="ECO:0000256" key="7">
    <source>
        <dbReference type="ARBA" id="ARBA00023125"/>
    </source>
</evidence>
<keyword evidence="6" id="KW-0378">Hydrolase</keyword>
<dbReference type="PROSITE" id="PS50994">
    <property type="entry name" value="INTEGRASE"/>
    <property type="match status" value="2"/>
</dbReference>
<dbReference type="Pfam" id="PF17921">
    <property type="entry name" value="Integrase_H2C2"/>
    <property type="match status" value="1"/>
</dbReference>
<gene>
    <name evidence="14" type="ORF">Tci_015533</name>
</gene>
<keyword evidence="9" id="KW-0479">Metal-binding</keyword>
<feature type="region of interest" description="Disordered" evidence="11">
    <location>
        <begin position="761"/>
        <end position="797"/>
    </location>
</feature>
<feature type="compositionally biased region" description="Polar residues" evidence="11">
    <location>
        <begin position="700"/>
        <end position="710"/>
    </location>
</feature>
<keyword evidence="9" id="KW-0863">Zinc-finger</keyword>
<dbReference type="GO" id="GO:0003677">
    <property type="term" value="F:DNA binding"/>
    <property type="evidence" value="ECO:0007669"/>
    <property type="project" value="UniProtKB-KW"/>
</dbReference>